<accession>A4ZH97</accession>
<gene>
    <name evidence="1" type="primary">orf101</name>
</gene>
<name>A4ZH97_PHYSO</name>
<geneLocation type="mitochondrion" evidence="1"/>
<evidence type="ECO:0000313" key="1">
    <source>
        <dbReference type="EMBL" id="ABG54066.1"/>
    </source>
</evidence>
<reference evidence="1" key="1">
    <citation type="journal article" date="2007" name="Curr. Genet.">
        <title>Mitochondrial genome sequences and comparative genomics of Phytophthora ramorum and P. sojae.</title>
        <authorList>
            <person name="Martin F.N."/>
            <person name="Bensasson D."/>
            <person name="Tyler B.M."/>
            <person name="Boore J.L."/>
        </authorList>
    </citation>
    <scope>NUCLEOTIDE SEQUENCE</scope>
    <source>
        <strain evidence="1">P6497</strain>
    </source>
</reference>
<sequence>MSNTITQAITEYTTISTNVTGMVLRPRTLFLREQFQNQLENQINNSTTNRLPYLNRIETVQSIDSGTIIELNNTTSSERRVELMENIINYQNSNENRALLI</sequence>
<proteinExistence type="predicted"/>
<dbReference type="RefSeq" id="YP_001165405.1">
    <property type="nucleotide sequence ID" value="NC_009385.1"/>
</dbReference>
<dbReference type="AlphaFoldDB" id="A4ZH97"/>
<dbReference type="EMBL" id="DQ832717">
    <property type="protein sequence ID" value="ABG54066.1"/>
    <property type="molecule type" value="Genomic_DNA"/>
</dbReference>
<protein>
    <submittedName>
        <fullName evidence="1">Orf101</fullName>
    </submittedName>
</protein>
<organism evidence="1">
    <name type="scientific">Phytophthora sojae</name>
    <name type="common">Soybean stem and root rot agent</name>
    <name type="synonym">Phytophthora megasperma f. sp. glycines</name>
    <dbReference type="NCBI Taxonomy" id="67593"/>
    <lineage>
        <taxon>Eukaryota</taxon>
        <taxon>Sar</taxon>
        <taxon>Stramenopiles</taxon>
        <taxon>Oomycota</taxon>
        <taxon>Peronosporomycetes</taxon>
        <taxon>Peronosporales</taxon>
        <taxon>Peronosporaceae</taxon>
        <taxon>Phytophthora</taxon>
    </lineage>
</organism>
<dbReference type="KEGG" id="psoj:PhsooMp28"/>
<keyword evidence="1" id="KW-0496">Mitochondrion</keyword>
<dbReference type="GeneID" id="5065867"/>